<dbReference type="Proteomes" id="UP001152747">
    <property type="component" value="Unassembled WGS sequence"/>
</dbReference>
<dbReference type="Pfam" id="PF16363">
    <property type="entry name" value="GDP_Man_Dehyd"/>
    <property type="match status" value="1"/>
</dbReference>
<organism evidence="2 3">
    <name type="scientific">Caenorhabditis angaria</name>
    <dbReference type="NCBI Taxonomy" id="860376"/>
    <lineage>
        <taxon>Eukaryota</taxon>
        <taxon>Metazoa</taxon>
        <taxon>Ecdysozoa</taxon>
        <taxon>Nematoda</taxon>
        <taxon>Chromadorea</taxon>
        <taxon>Rhabditida</taxon>
        <taxon>Rhabditina</taxon>
        <taxon>Rhabditomorpha</taxon>
        <taxon>Rhabditoidea</taxon>
        <taxon>Rhabditidae</taxon>
        <taxon>Peloderinae</taxon>
        <taxon>Caenorhabditis</taxon>
    </lineage>
</organism>
<name>A0A9P1I2A4_9PELO</name>
<sequence length="463" mass="51089">MSIVISGGLSDFSNVLAKQLLENGENVVIFHNFNASYNKVLSSIKGNSKLTILNIDNINLEEILKQFSIHNVTRVIDCSLVNTNFVELDHLKSASRLLLGITNLLDAIRTYGKIENFTLVSGQGVYGNSKLQDETQPLTPITFNGASQMSVEAMVHSYAVSYRINTVIGRIPNILIPSNISKTTDGFSNNLNLSNAVNGVRLLSKISSFTFENPAEVFNISNNIETDGNGESREAIFTNKKISEKLGFSVQSNDDSELSNFENILPTFLVYGQTVEKLEFVKLLKNQGIPYFESSVDLETTGDANVKEEISRILPSHLVYFSSNQNSFEGNCFTLRSNVSLNLYLPWLLASISDRTAIHFTYFGTNPIFGESSESPETSALAVKTHTDKMLSYFENILQLRVGSNVADSENVGQQNVDLKQSGTNLEENLPNGLELILNKSFGIHNLVNLSSKNAGQNIEKRG</sequence>
<protein>
    <recommendedName>
        <fullName evidence="1">NAD(P)-binding domain-containing protein</fullName>
    </recommendedName>
</protein>
<feature type="domain" description="NAD(P)-binding" evidence="1">
    <location>
        <begin position="16"/>
        <end position="173"/>
    </location>
</feature>
<evidence type="ECO:0000313" key="3">
    <source>
        <dbReference type="Proteomes" id="UP001152747"/>
    </source>
</evidence>
<gene>
    <name evidence="2" type="ORF">CAMP_LOCUS996</name>
</gene>
<reference evidence="2" key="1">
    <citation type="submission" date="2022-11" db="EMBL/GenBank/DDBJ databases">
        <authorList>
            <person name="Kikuchi T."/>
        </authorList>
    </citation>
    <scope>NUCLEOTIDE SEQUENCE</scope>
    <source>
        <strain evidence="2">PS1010</strain>
    </source>
</reference>
<dbReference type="InterPro" id="IPR016040">
    <property type="entry name" value="NAD(P)-bd_dom"/>
</dbReference>
<comment type="caution">
    <text evidence="2">The sequence shown here is derived from an EMBL/GenBank/DDBJ whole genome shotgun (WGS) entry which is preliminary data.</text>
</comment>
<keyword evidence="3" id="KW-1185">Reference proteome</keyword>
<evidence type="ECO:0000313" key="2">
    <source>
        <dbReference type="EMBL" id="CAI5438359.1"/>
    </source>
</evidence>
<evidence type="ECO:0000259" key="1">
    <source>
        <dbReference type="Pfam" id="PF16363"/>
    </source>
</evidence>
<dbReference type="GO" id="GO:0003824">
    <property type="term" value="F:catalytic activity"/>
    <property type="evidence" value="ECO:0007669"/>
    <property type="project" value="UniProtKB-ARBA"/>
</dbReference>
<dbReference type="SUPFAM" id="SSF51735">
    <property type="entry name" value="NAD(P)-binding Rossmann-fold domains"/>
    <property type="match status" value="1"/>
</dbReference>
<accession>A0A9P1I2A4</accession>
<dbReference type="PANTHER" id="PTHR43103:SF3">
    <property type="entry name" value="ADP-L-GLYCERO-D-MANNO-HEPTOSE-6-EPIMERASE"/>
    <property type="match status" value="1"/>
</dbReference>
<dbReference type="OrthoDB" id="16464at2759"/>
<dbReference type="PANTHER" id="PTHR43103">
    <property type="entry name" value="NUCLEOSIDE-DIPHOSPHATE-SUGAR EPIMERASE"/>
    <property type="match status" value="1"/>
</dbReference>
<dbReference type="AlphaFoldDB" id="A0A9P1I2A4"/>
<dbReference type="EMBL" id="CANHGI010000001">
    <property type="protein sequence ID" value="CAI5438359.1"/>
    <property type="molecule type" value="Genomic_DNA"/>
</dbReference>
<proteinExistence type="predicted"/>
<dbReference type="InterPro" id="IPR036291">
    <property type="entry name" value="NAD(P)-bd_dom_sf"/>
</dbReference>
<dbReference type="Gene3D" id="3.40.50.720">
    <property type="entry name" value="NAD(P)-binding Rossmann-like Domain"/>
    <property type="match status" value="1"/>
</dbReference>